<dbReference type="OrthoDB" id="9767928at2"/>
<keyword evidence="1" id="KW-0784">Thiamine biosynthesis</keyword>
<proteinExistence type="predicted"/>
<dbReference type="NCBIfam" id="TIGR04049">
    <property type="entry name" value="AIR_rel_sll0787"/>
    <property type="match status" value="1"/>
</dbReference>
<dbReference type="SUPFAM" id="SSF55326">
    <property type="entry name" value="PurM N-terminal domain-like"/>
    <property type="match status" value="1"/>
</dbReference>
<evidence type="ECO:0000259" key="2">
    <source>
        <dbReference type="Pfam" id="PF00586"/>
    </source>
</evidence>
<dbReference type="RefSeq" id="WP_088562123.1">
    <property type="nucleotide sequence ID" value="NZ_FYEH01000010.1"/>
</dbReference>
<name>A0A212RKM1_9PROT</name>
<evidence type="ECO:0000313" key="4">
    <source>
        <dbReference type="EMBL" id="SNB73009.1"/>
    </source>
</evidence>
<dbReference type="PIRSF" id="PIRSF036540">
    <property type="entry name" value="UCP036540_AIR"/>
    <property type="match status" value="1"/>
</dbReference>
<dbReference type="Pfam" id="PF02769">
    <property type="entry name" value="AIRS_C"/>
    <property type="match status" value="1"/>
</dbReference>
<dbReference type="InterPro" id="IPR024030">
    <property type="entry name" value="AIR_synthase-rel_sll0787"/>
</dbReference>
<dbReference type="InterPro" id="IPR011413">
    <property type="entry name" value="UCP036540_AIR"/>
</dbReference>
<dbReference type="InterPro" id="IPR010918">
    <property type="entry name" value="PurM-like_C_dom"/>
</dbReference>
<dbReference type="Pfam" id="PF00586">
    <property type="entry name" value="AIRS"/>
    <property type="match status" value="1"/>
</dbReference>
<dbReference type="InterPro" id="IPR036676">
    <property type="entry name" value="PurM-like_C_sf"/>
</dbReference>
<evidence type="ECO:0000259" key="3">
    <source>
        <dbReference type="Pfam" id="PF02769"/>
    </source>
</evidence>
<protein>
    <recommendedName>
        <fullName evidence="6">Sll0787 family AIR synthase-like protein</fullName>
    </recommendedName>
</protein>
<sequence length="323" mass="33533">MTRTSLDGLALAISQTLGLAQKRDIAGVAQRLGLSDSPIEVGDDCAAIADGDGFLLLAIEGFLPSFVAADPFFAGYCGLMVNLSDIAAMGGRPIAVVDALWARDAVASLPLLDGLKSASSRYGVPIVGGHSNLRSPSDQLAVAVLGRARRLLSGFAAEPGQLLMAAIDLRGRFREPHPFWDASTGRPAERLRGDLELLPSLAEMSACGAAKDISQAGLVGTAVMLLESSGCGGRLDIDAIPRPEGIDPLRWLTSFPSFGFLLAVPPAARDLVAGHFASRDIACAPIGHVEAGSSVRIAQGGQEATVWDFGVQPLIGCGRRPDA</sequence>
<dbReference type="InterPro" id="IPR036921">
    <property type="entry name" value="PurM-like_N_sf"/>
</dbReference>
<dbReference type="Gene3D" id="3.90.650.10">
    <property type="entry name" value="PurM-like C-terminal domain"/>
    <property type="match status" value="1"/>
</dbReference>
<dbReference type="AlphaFoldDB" id="A0A212RKM1"/>
<dbReference type="GO" id="GO:0009228">
    <property type="term" value="P:thiamine biosynthetic process"/>
    <property type="evidence" value="ECO:0007669"/>
    <property type="project" value="UniProtKB-KW"/>
</dbReference>
<dbReference type="EMBL" id="FYEH01000010">
    <property type="protein sequence ID" value="SNB73009.1"/>
    <property type="molecule type" value="Genomic_DNA"/>
</dbReference>
<reference evidence="4 5" key="1">
    <citation type="submission" date="2017-06" db="EMBL/GenBank/DDBJ databases">
        <authorList>
            <person name="Kim H.J."/>
            <person name="Triplett B.A."/>
        </authorList>
    </citation>
    <scope>NUCLEOTIDE SEQUENCE [LARGE SCALE GENOMIC DNA]</scope>
    <source>
        <strain evidence="4 5">B29T1</strain>
    </source>
</reference>
<dbReference type="PANTHER" id="PTHR30270:SF0">
    <property type="entry name" value="THIAMINE-MONOPHOSPHATE KINASE"/>
    <property type="match status" value="1"/>
</dbReference>
<gene>
    <name evidence="4" type="ORF">SAMN07250955_11039</name>
</gene>
<keyword evidence="5" id="KW-1185">Reference proteome</keyword>
<dbReference type="CDD" id="cd02192">
    <property type="entry name" value="PurM-like3"/>
    <property type="match status" value="1"/>
</dbReference>
<dbReference type="Gene3D" id="3.30.1330.10">
    <property type="entry name" value="PurM-like, N-terminal domain"/>
    <property type="match status" value="1"/>
</dbReference>
<evidence type="ECO:0008006" key="6">
    <source>
        <dbReference type="Google" id="ProtNLM"/>
    </source>
</evidence>
<dbReference type="InterPro" id="IPR006283">
    <property type="entry name" value="ThiL-like"/>
</dbReference>
<dbReference type="InterPro" id="IPR016188">
    <property type="entry name" value="PurM-like_N"/>
</dbReference>
<evidence type="ECO:0000256" key="1">
    <source>
        <dbReference type="ARBA" id="ARBA00022977"/>
    </source>
</evidence>
<feature type="domain" description="PurM-like N-terminal" evidence="2">
    <location>
        <begin position="42"/>
        <end position="147"/>
    </location>
</feature>
<feature type="domain" description="PurM-like C-terminal" evidence="3">
    <location>
        <begin position="196"/>
        <end position="296"/>
    </location>
</feature>
<accession>A0A212RKM1</accession>
<dbReference type="PANTHER" id="PTHR30270">
    <property type="entry name" value="THIAMINE-MONOPHOSPHATE KINASE"/>
    <property type="match status" value="1"/>
</dbReference>
<dbReference type="Proteomes" id="UP000197065">
    <property type="component" value="Unassembled WGS sequence"/>
</dbReference>
<evidence type="ECO:0000313" key="5">
    <source>
        <dbReference type="Proteomes" id="UP000197065"/>
    </source>
</evidence>
<dbReference type="SUPFAM" id="SSF56042">
    <property type="entry name" value="PurM C-terminal domain-like"/>
    <property type="match status" value="1"/>
</dbReference>
<organism evidence="4 5">
    <name type="scientific">Arboricoccus pini</name>
    <dbReference type="NCBI Taxonomy" id="1963835"/>
    <lineage>
        <taxon>Bacteria</taxon>
        <taxon>Pseudomonadati</taxon>
        <taxon>Pseudomonadota</taxon>
        <taxon>Alphaproteobacteria</taxon>
        <taxon>Geminicoccales</taxon>
        <taxon>Geminicoccaceae</taxon>
        <taxon>Arboricoccus</taxon>
    </lineage>
</organism>
<dbReference type="GO" id="GO:0009030">
    <property type="term" value="F:thiamine-phosphate kinase activity"/>
    <property type="evidence" value="ECO:0007669"/>
    <property type="project" value="InterPro"/>
</dbReference>